<dbReference type="InParanoid" id="G4T9C1"/>
<evidence type="ECO:0008006" key="3">
    <source>
        <dbReference type="Google" id="ProtNLM"/>
    </source>
</evidence>
<dbReference type="HOGENOM" id="CLU_995912_0_0_1"/>
<dbReference type="InterPro" id="IPR029063">
    <property type="entry name" value="SAM-dependent_MTases_sf"/>
</dbReference>
<dbReference type="Gene3D" id="3.40.50.150">
    <property type="entry name" value="Vaccinia Virus protein VP39"/>
    <property type="match status" value="1"/>
</dbReference>
<evidence type="ECO:0000313" key="2">
    <source>
        <dbReference type="Proteomes" id="UP000007148"/>
    </source>
</evidence>
<accession>G4T9C1</accession>
<keyword evidence="2" id="KW-1185">Reference proteome</keyword>
<proteinExistence type="predicted"/>
<protein>
    <recommendedName>
        <fullName evidence="3">Methyltransferase domain-containing protein</fullName>
    </recommendedName>
</protein>
<reference evidence="1 2" key="1">
    <citation type="journal article" date="2011" name="PLoS Pathog.">
        <title>Endophytic Life Strategies Decoded by Genome and Transcriptome Analyses of the Mutualistic Root Symbiont Piriformospora indica.</title>
        <authorList>
            <person name="Zuccaro A."/>
            <person name="Lahrmann U."/>
            <person name="Guldener U."/>
            <person name="Langen G."/>
            <person name="Pfiffi S."/>
            <person name="Biedenkopf D."/>
            <person name="Wong P."/>
            <person name="Samans B."/>
            <person name="Grimm C."/>
            <person name="Basiewicz M."/>
            <person name="Murat C."/>
            <person name="Martin F."/>
            <person name="Kogel K.H."/>
        </authorList>
    </citation>
    <scope>NUCLEOTIDE SEQUENCE [LARGE SCALE GENOMIC DNA]</scope>
    <source>
        <strain evidence="1 2">DSM 11827</strain>
    </source>
</reference>
<dbReference type="STRING" id="1109443.G4T9C1"/>
<dbReference type="OrthoDB" id="2013972at2759"/>
<dbReference type="Proteomes" id="UP000007148">
    <property type="component" value="Unassembled WGS sequence"/>
</dbReference>
<organism evidence="1 2">
    <name type="scientific">Serendipita indica (strain DSM 11827)</name>
    <name type="common">Root endophyte fungus</name>
    <name type="synonym">Piriformospora indica</name>
    <dbReference type="NCBI Taxonomy" id="1109443"/>
    <lineage>
        <taxon>Eukaryota</taxon>
        <taxon>Fungi</taxon>
        <taxon>Dikarya</taxon>
        <taxon>Basidiomycota</taxon>
        <taxon>Agaricomycotina</taxon>
        <taxon>Agaricomycetes</taxon>
        <taxon>Sebacinales</taxon>
        <taxon>Serendipitaceae</taxon>
        <taxon>Serendipita</taxon>
    </lineage>
</organism>
<comment type="caution">
    <text evidence="1">The sequence shown here is derived from an EMBL/GenBank/DDBJ whole genome shotgun (WGS) entry which is preliminary data.</text>
</comment>
<dbReference type="EMBL" id="CAFZ01000022">
    <property type="protein sequence ID" value="CCA67922.1"/>
    <property type="molecule type" value="Genomic_DNA"/>
</dbReference>
<evidence type="ECO:0000313" key="1">
    <source>
        <dbReference type="EMBL" id="CCA67922.1"/>
    </source>
</evidence>
<dbReference type="OMA" id="LAVICEC"/>
<dbReference type="eggNOG" id="ENOG502S6PS">
    <property type="taxonomic scope" value="Eukaryota"/>
</dbReference>
<dbReference type="AlphaFoldDB" id="G4T9C1"/>
<dbReference type="SUPFAM" id="SSF53335">
    <property type="entry name" value="S-adenosyl-L-methionine-dependent methyltransferases"/>
    <property type="match status" value="1"/>
</dbReference>
<gene>
    <name evidence="1" type="ORF">PIIN_01791</name>
</gene>
<dbReference type="Pfam" id="PF13489">
    <property type="entry name" value="Methyltransf_23"/>
    <property type="match status" value="1"/>
</dbReference>
<sequence length="344" mass="38238">MLASKQSSPSAYKRLHDYAPFHIMTSDSFHKVLHNRLVNTLCDIYVLPDDDEEDVRLRSETTVLDRVLGPVYQKVDQWLKKPDVSCLDLGSARGDWIDQMAARNPGAEFTGIDLVPSRRPPTALGPPTATFQIRDINAGLESFHGMYDVVHARNLTQGIQRWSSFIVDAADTLVSGGLALFIEWDYQIYNASKIPYKPTSPTYEPNQRAPTFQVPRSATPQVPALTHFLSSVIRASSNAGSHITAVHHLAAFVERSHQFKDIETRDIWIPVIPAPGADAQERKTATEFRTAFVGFLGSCTPLLLSHGNYTTTELSMLEDAARIEVMGGKVPIYVRFMAVTAVKK</sequence>
<name>G4T9C1_SERID</name>